<sequence>MPRKKVRLTRRKHSGTPSHCIRDANTRLARQLHNAALKYNSSVPALKDCKVVMSQVNLTLGRLYQNIEVSNMRTIIKRPRVLSLFDGISSGLVALNQLGIIPHSYYSSEIDADCIKLQRFNHPGKVTQLGNICNLDYEKLKELGTIDLLFAGSPCNDLSVVNCRRKGLLGKDGTGPLFFEFVRILYYFKNLANMEGRDHDFFWFFENTCAMEVETKNTISRFLGCQPLKVCASSFVPMKRKRYFWTNLPVDQDQIINHHLLPVDDIVEHAKLQDFLLGSGRKAQTDVLPTFTSNKLNMVKNGMFPVVDDQDGEGHVHLSEIESLFGLPSFYTAGPDMPLHSRKRMLAKCWDVHSVKFLMNSLISLLAVKTCASA</sequence>
<dbReference type="InterPro" id="IPR018117">
    <property type="entry name" value="C5_DNA_meth_AS"/>
</dbReference>
<dbReference type="Gene3D" id="3.40.50.150">
    <property type="entry name" value="Vaccinia Virus protein VP39"/>
    <property type="match status" value="1"/>
</dbReference>
<evidence type="ECO:0000256" key="4">
    <source>
        <dbReference type="ARBA" id="ARBA00022691"/>
    </source>
</evidence>
<evidence type="ECO:0000256" key="3">
    <source>
        <dbReference type="ARBA" id="ARBA00022679"/>
    </source>
</evidence>
<dbReference type="InterPro" id="IPR050390">
    <property type="entry name" value="C5-Methyltransferase"/>
</dbReference>
<accession>A0AAE1LAD2</accession>
<name>A0AAE1LAD2_9NEOP</name>
<dbReference type="EMBL" id="JAHWGI010000107">
    <property type="protein sequence ID" value="KAK3909598.1"/>
    <property type="molecule type" value="Genomic_DNA"/>
</dbReference>
<dbReference type="AlphaFoldDB" id="A0AAE1LAD2"/>
<evidence type="ECO:0000313" key="6">
    <source>
        <dbReference type="EMBL" id="KAK3910867.1"/>
    </source>
</evidence>
<evidence type="ECO:0000313" key="8">
    <source>
        <dbReference type="Proteomes" id="UP001219518"/>
    </source>
</evidence>
<organism evidence="6 8">
    <name type="scientific">Frankliniella fusca</name>
    <dbReference type="NCBI Taxonomy" id="407009"/>
    <lineage>
        <taxon>Eukaryota</taxon>
        <taxon>Metazoa</taxon>
        <taxon>Ecdysozoa</taxon>
        <taxon>Arthropoda</taxon>
        <taxon>Hexapoda</taxon>
        <taxon>Insecta</taxon>
        <taxon>Pterygota</taxon>
        <taxon>Neoptera</taxon>
        <taxon>Paraneoptera</taxon>
        <taxon>Thysanoptera</taxon>
        <taxon>Terebrantia</taxon>
        <taxon>Thripoidea</taxon>
        <taxon>Thripidae</taxon>
        <taxon>Frankliniella</taxon>
    </lineage>
</organism>
<keyword evidence="8" id="KW-1185">Reference proteome</keyword>
<dbReference type="PANTHER" id="PTHR23068">
    <property type="entry name" value="DNA CYTOSINE-5- -METHYLTRANSFERASE 3-RELATED"/>
    <property type="match status" value="1"/>
</dbReference>
<protein>
    <recommendedName>
        <fullName evidence="1">DNA (cytosine-5-)-methyltransferase</fullName>
        <ecNumber evidence="1">2.1.1.37</ecNumber>
    </recommendedName>
</protein>
<dbReference type="PANTHER" id="PTHR23068:SF25">
    <property type="entry name" value="DNA (CYTOSINE-5)-METHYLTRANSFERASE DRM2"/>
    <property type="match status" value="1"/>
</dbReference>
<reference evidence="6" key="2">
    <citation type="journal article" date="2023" name="BMC Genomics">
        <title>Pest status, molecular evolution, and epigenetic factors derived from the genome assembly of Frankliniella fusca, a thysanopteran phytovirus vector.</title>
        <authorList>
            <person name="Catto M.A."/>
            <person name="Labadie P.E."/>
            <person name="Jacobson A.L."/>
            <person name="Kennedy G.G."/>
            <person name="Srinivasan R."/>
            <person name="Hunt B.G."/>
        </authorList>
    </citation>
    <scope>NUCLEOTIDE SEQUENCE</scope>
    <source>
        <strain evidence="6">PL_HMW_Pooled</strain>
    </source>
</reference>
<proteinExistence type="predicted"/>
<evidence type="ECO:0000256" key="2">
    <source>
        <dbReference type="ARBA" id="ARBA00022603"/>
    </source>
</evidence>
<keyword evidence="4" id="KW-0949">S-adenosyl-L-methionine</keyword>
<dbReference type="GO" id="GO:0032259">
    <property type="term" value="P:methylation"/>
    <property type="evidence" value="ECO:0007669"/>
    <property type="project" value="UniProtKB-KW"/>
</dbReference>
<dbReference type="Pfam" id="PF00145">
    <property type="entry name" value="DNA_methylase"/>
    <property type="match status" value="1"/>
</dbReference>
<dbReference type="Proteomes" id="UP001219518">
    <property type="component" value="Unassembled WGS sequence"/>
</dbReference>
<evidence type="ECO:0000313" key="5">
    <source>
        <dbReference type="EMBL" id="KAK3909598.1"/>
    </source>
</evidence>
<keyword evidence="3" id="KW-0808">Transferase</keyword>
<gene>
    <name evidence="5" type="ORF">KUF71_003953</name>
    <name evidence="7" type="ORF">KUF71_012696</name>
    <name evidence="6" type="ORF">KUF71_020572</name>
</gene>
<dbReference type="GO" id="GO:0005634">
    <property type="term" value="C:nucleus"/>
    <property type="evidence" value="ECO:0007669"/>
    <property type="project" value="TreeGrafter"/>
</dbReference>
<dbReference type="InterPro" id="IPR001525">
    <property type="entry name" value="C5_MeTfrase"/>
</dbReference>
<dbReference type="PROSITE" id="PS00094">
    <property type="entry name" value="C5_MTASE_1"/>
    <property type="match status" value="1"/>
</dbReference>
<dbReference type="EC" id="2.1.1.37" evidence="1"/>
<dbReference type="InterPro" id="IPR029063">
    <property type="entry name" value="SAM-dependent_MTases_sf"/>
</dbReference>
<dbReference type="EMBL" id="JAHWGI010001193">
    <property type="protein sequence ID" value="KAK3924563.1"/>
    <property type="molecule type" value="Genomic_DNA"/>
</dbReference>
<evidence type="ECO:0000313" key="7">
    <source>
        <dbReference type="EMBL" id="KAK3924563.1"/>
    </source>
</evidence>
<dbReference type="EMBL" id="JAHWGI010000201">
    <property type="protein sequence ID" value="KAK3910867.1"/>
    <property type="molecule type" value="Genomic_DNA"/>
</dbReference>
<dbReference type="GO" id="GO:0003886">
    <property type="term" value="F:DNA (cytosine-5-)-methyltransferase activity"/>
    <property type="evidence" value="ECO:0007669"/>
    <property type="project" value="UniProtKB-EC"/>
</dbReference>
<evidence type="ECO:0000256" key="1">
    <source>
        <dbReference type="ARBA" id="ARBA00011975"/>
    </source>
</evidence>
<comment type="caution">
    <text evidence="6">The sequence shown here is derived from an EMBL/GenBank/DDBJ whole genome shotgun (WGS) entry which is preliminary data.</text>
</comment>
<reference evidence="6" key="1">
    <citation type="submission" date="2021-07" db="EMBL/GenBank/DDBJ databases">
        <authorList>
            <person name="Catto M.A."/>
            <person name="Jacobson A."/>
            <person name="Kennedy G."/>
            <person name="Labadie P."/>
            <person name="Hunt B.G."/>
            <person name="Srinivasan R."/>
        </authorList>
    </citation>
    <scope>NUCLEOTIDE SEQUENCE</scope>
    <source>
        <strain evidence="6">PL_HMW_Pooled</strain>
        <tissue evidence="6">Head</tissue>
    </source>
</reference>
<dbReference type="SUPFAM" id="SSF53335">
    <property type="entry name" value="S-adenosyl-L-methionine-dependent methyltransferases"/>
    <property type="match status" value="1"/>
</dbReference>
<keyword evidence="2" id="KW-0489">Methyltransferase</keyword>